<organism evidence="3 4">
    <name type="scientific">Rhizobium mayense</name>
    <dbReference type="NCBI Taxonomy" id="1312184"/>
    <lineage>
        <taxon>Bacteria</taxon>
        <taxon>Pseudomonadati</taxon>
        <taxon>Pseudomonadota</taxon>
        <taxon>Alphaproteobacteria</taxon>
        <taxon>Hyphomicrobiales</taxon>
        <taxon>Rhizobiaceae</taxon>
        <taxon>Rhizobium/Agrobacterium group</taxon>
        <taxon>Rhizobium</taxon>
    </lineage>
</organism>
<feature type="domain" description="Response regulatory" evidence="2">
    <location>
        <begin position="50"/>
        <end position="161"/>
    </location>
</feature>
<dbReference type="EMBL" id="JARFYM010000009">
    <property type="protein sequence ID" value="MDL2399995.1"/>
    <property type="molecule type" value="Genomic_DNA"/>
</dbReference>
<dbReference type="SUPFAM" id="SSF52172">
    <property type="entry name" value="CheY-like"/>
    <property type="match status" value="1"/>
</dbReference>
<dbReference type="Proteomes" id="UP001172645">
    <property type="component" value="Unassembled WGS sequence"/>
</dbReference>
<dbReference type="Gene3D" id="3.40.50.2300">
    <property type="match status" value="1"/>
</dbReference>
<proteinExistence type="predicted"/>
<name>A0ABT7JW75_9HYPH</name>
<reference evidence="3" key="1">
    <citation type="submission" date="2023-06" db="EMBL/GenBank/DDBJ databases">
        <title>Phylogenetic Diversity of Rhizobium strains.</title>
        <authorList>
            <person name="Moura F.T."/>
            <person name="Helene L.C.F."/>
            <person name="Hungria M."/>
        </authorList>
    </citation>
    <scope>NUCLEOTIDE SEQUENCE</scope>
    <source>
        <strain evidence="3">CCGE526</strain>
    </source>
</reference>
<evidence type="ECO:0000259" key="2">
    <source>
        <dbReference type="PROSITE" id="PS50110"/>
    </source>
</evidence>
<comment type="caution">
    <text evidence="3">The sequence shown here is derived from an EMBL/GenBank/DDBJ whole genome shotgun (WGS) entry which is preliminary data.</text>
</comment>
<accession>A0ABT7JW75</accession>
<dbReference type="PROSITE" id="PS50110">
    <property type="entry name" value="RESPONSE_REGULATORY"/>
    <property type="match status" value="1"/>
</dbReference>
<gene>
    <name evidence="3" type="ORF">PY649_13890</name>
</gene>
<keyword evidence="1" id="KW-0597">Phosphoprotein</keyword>
<dbReference type="InterPro" id="IPR001789">
    <property type="entry name" value="Sig_transdc_resp-reg_receiver"/>
</dbReference>
<sequence length="170" mass="18957">MRSSQHGWGNTIHSTRADDWRRRDRCGNIYGAPRRLAYGRGDGADMTVQRVLILEDNLIIAMEAEEILRLVGVEQVEIASNLEQAVNAIHTERYDFAMLDVNLGDSMSFGFARLLAGRGIAFGFVSGYPDTLDFPHDMRHVPLLNKPFDEAAMRAFVDKLAAASRLSSDS</sequence>
<evidence type="ECO:0000313" key="3">
    <source>
        <dbReference type="EMBL" id="MDL2399995.1"/>
    </source>
</evidence>
<keyword evidence="4" id="KW-1185">Reference proteome</keyword>
<evidence type="ECO:0000256" key="1">
    <source>
        <dbReference type="PROSITE-ProRule" id="PRU00169"/>
    </source>
</evidence>
<protein>
    <submittedName>
        <fullName evidence="3">Response regulator</fullName>
    </submittedName>
</protein>
<dbReference type="SMART" id="SM00448">
    <property type="entry name" value="REC"/>
    <property type="match status" value="1"/>
</dbReference>
<dbReference type="InterPro" id="IPR011006">
    <property type="entry name" value="CheY-like_superfamily"/>
</dbReference>
<feature type="modified residue" description="4-aspartylphosphate" evidence="1">
    <location>
        <position position="100"/>
    </location>
</feature>
<evidence type="ECO:0000313" key="4">
    <source>
        <dbReference type="Proteomes" id="UP001172645"/>
    </source>
</evidence>